<evidence type="ECO:0000256" key="3">
    <source>
        <dbReference type="SAM" id="MobiDB-lite"/>
    </source>
</evidence>
<protein>
    <submittedName>
        <fullName evidence="6">SHC-transforming protein 3</fullName>
    </submittedName>
</protein>
<evidence type="ECO:0000256" key="1">
    <source>
        <dbReference type="ARBA" id="ARBA00022999"/>
    </source>
</evidence>
<evidence type="ECO:0000313" key="7">
    <source>
        <dbReference type="Proteomes" id="UP000289886"/>
    </source>
</evidence>
<dbReference type="Gene3D" id="2.30.29.30">
    <property type="entry name" value="Pleckstrin-homology domain (PH domain)/Phosphotyrosine-binding domain (PTB)"/>
    <property type="match status" value="1"/>
</dbReference>
<dbReference type="GO" id="GO:0035556">
    <property type="term" value="P:intracellular signal transduction"/>
    <property type="evidence" value="ECO:0007669"/>
    <property type="project" value="InterPro"/>
</dbReference>
<name>A0A444UG99_ACIRT</name>
<dbReference type="FunFam" id="3.30.505.10:FF:000005">
    <property type="entry name" value="SHC-transforming protein 1 isoform 3"/>
    <property type="match status" value="1"/>
</dbReference>
<keyword evidence="7" id="KW-1185">Reference proteome</keyword>
<organism evidence="6 7">
    <name type="scientific">Acipenser ruthenus</name>
    <name type="common">Sterlet sturgeon</name>
    <dbReference type="NCBI Taxonomy" id="7906"/>
    <lineage>
        <taxon>Eukaryota</taxon>
        <taxon>Metazoa</taxon>
        <taxon>Chordata</taxon>
        <taxon>Craniata</taxon>
        <taxon>Vertebrata</taxon>
        <taxon>Euteleostomi</taxon>
        <taxon>Actinopterygii</taxon>
        <taxon>Chondrostei</taxon>
        <taxon>Acipenseriformes</taxon>
        <taxon>Acipenseridae</taxon>
        <taxon>Acipenser</taxon>
    </lineage>
</organism>
<proteinExistence type="predicted"/>
<gene>
    <name evidence="6" type="ORF">EOD39_14351</name>
</gene>
<evidence type="ECO:0000259" key="4">
    <source>
        <dbReference type="PROSITE" id="PS01179"/>
    </source>
</evidence>
<evidence type="ECO:0000256" key="2">
    <source>
        <dbReference type="PROSITE-ProRule" id="PRU00191"/>
    </source>
</evidence>
<evidence type="ECO:0000313" key="6">
    <source>
        <dbReference type="EMBL" id="RXM34181.1"/>
    </source>
</evidence>
<sequence length="527" mass="58082">MLHRTKYNRFRNESVTSVDELLHSLSMKTKVSAAPETSAAPPYPTSAEVLHADQEDAPTTLCTLIHKVSHLKFSGTGSLSGIKNLSSAVKDLAVSKLQGSSSTPSTTAGAVDNTCNPASTPLCSQQDLSKMSTGKKTKLEEMHLGGEDWNQSGSVVNKPSRGWLHSNEKILGPGVTYIVKDTTDYVAYVAKDPVNRRACHILECCEGLAQDVICTIGQAFELRFKQYLQCPSKLPTLQDRMLKLEEQAWMEEEEESTDHPYYNSIPGKMPPPGGFIDVRMKNQTACPTDGAQPTTMTGRDQTYYQGRHFVENQSDDRKPAPVRQGSSDVICQPEGKTQLPKMGEVPTYVNTQHIDVHALVALQANSDTVINGTAGTAKDSPRKDIFDMKPFEDAIRNRSPVLNKTASIDNSSPLLARAATFNVKEELKLEPWYHGEMSRKEAEQLLKDDGDFLVRKSTTNPGSYVLTGMHNGQSKHLLLVDPEGTVRTKDHIFESISHLISHHRDNNLPIVSAGSELCLKQPVERSQ</sequence>
<reference evidence="6 7" key="1">
    <citation type="submission" date="2019-01" db="EMBL/GenBank/DDBJ databases">
        <title>Draft Genome and Complete Hox-Cluster Characterization of the Sterlet Sturgeon (Acipenser ruthenus).</title>
        <authorList>
            <person name="Wei Q."/>
        </authorList>
    </citation>
    <scope>NUCLEOTIDE SEQUENCE [LARGE SCALE GENOMIC DNA]</scope>
    <source>
        <strain evidence="6">WHYD16114868_AA</strain>
        <tissue evidence="6">Blood</tissue>
    </source>
</reference>
<dbReference type="Pfam" id="PF00017">
    <property type="entry name" value="SH2"/>
    <property type="match status" value="1"/>
</dbReference>
<dbReference type="PRINTS" id="PR00629">
    <property type="entry name" value="SHCPIDOMAIN"/>
</dbReference>
<dbReference type="SUPFAM" id="SSF50729">
    <property type="entry name" value="PH domain-like"/>
    <property type="match status" value="1"/>
</dbReference>
<dbReference type="PROSITE" id="PS50001">
    <property type="entry name" value="SH2"/>
    <property type="match status" value="1"/>
</dbReference>
<dbReference type="InterPro" id="IPR006020">
    <property type="entry name" value="PTB/PI_dom"/>
</dbReference>
<dbReference type="PROSITE" id="PS01179">
    <property type="entry name" value="PID"/>
    <property type="match status" value="1"/>
</dbReference>
<dbReference type="GO" id="GO:0007169">
    <property type="term" value="P:cell surface receptor protein tyrosine kinase signaling pathway"/>
    <property type="evidence" value="ECO:0007669"/>
    <property type="project" value="TreeGrafter"/>
</dbReference>
<dbReference type="CDD" id="cd09925">
    <property type="entry name" value="SH2_SHC"/>
    <property type="match status" value="1"/>
</dbReference>
<feature type="region of interest" description="Disordered" evidence="3">
    <location>
        <begin position="311"/>
        <end position="338"/>
    </location>
</feature>
<dbReference type="AlphaFoldDB" id="A0A444UG99"/>
<dbReference type="Gene3D" id="3.30.505.10">
    <property type="entry name" value="SH2 domain"/>
    <property type="match status" value="1"/>
</dbReference>
<dbReference type="InterPro" id="IPR036860">
    <property type="entry name" value="SH2_dom_sf"/>
</dbReference>
<dbReference type="Pfam" id="PF00640">
    <property type="entry name" value="PID"/>
    <property type="match status" value="1"/>
</dbReference>
<feature type="domain" description="PID" evidence="4">
    <location>
        <begin position="175"/>
        <end position="249"/>
    </location>
</feature>
<evidence type="ECO:0000259" key="5">
    <source>
        <dbReference type="PROSITE" id="PS50001"/>
    </source>
</evidence>
<dbReference type="GO" id="GO:0030971">
    <property type="term" value="F:receptor tyrosine kinase binding"/>
    <property type="evidence" value="ECO:0007669"/>
    <property type="project" value="TreeGrafter"/>
</dbReference>
<dbReference type="PANTHER" id="PTHR10337:SF4">
    <property type="entry name" value="SHC-TRANSFORMING PROTEIN 3"/>
    <property type="match status" value="1"/>
</dbReference>
<dbReference type="Proteomes" id="UP000289886">
    <property type="component" value="Unassembled WGS sequence"/>
</dbReference>
<dbReference type="GO" id="GO:0005886">
    <property type="term" value="C:plasma membrane"/>
    <property type="evidence" value="ECO:0007669"/>
    <property type="project" value="TreeGrafter"/>
</dbReference>
<dbReference type="InterPro" id="IPR006019">
    <property type="entry name" value="PID_Shc-like"/>
</dbReference>
<accession>A0A444UG99</accession>
<comment type="caution">
    <text evidence="6">The sequence shown here is derived from an EMBL/GenBank/DDBJ whole genome shotgun (WGS) entry which is preliminary data.</text>
</comment>
<dbReference type="InterPro" id="IPR000980">
    <property type="entry name" value="SH2"/>
</dbReference>
<dbReference type="SMART" id="SM00252">
    <property type="entry name" value="SH2"/>
    <property type="match status" value="1"/>
</dbReference>
<dbReference type="PANTHER" id="PTHR10337">
    <property type="entry name" value="SHC TRANSFORMING PROTEIN"/>
    <property type="match status" value="1"/>
</dbReference>
<dbReference type="InterPro" id="IPR011993">
    <property type="entry name" value="PH-like_dom_sf"/>
</dbReference>
<dbReference type="SUPFAM" id="SSF55550">
    <property type="entry name" value="SH2 domain"/>
    <property type="match status" value="1"/>
</dbReference>
<keyword evidence="1 2" id="KW-0727">SH2 domain</keyword>
<dbReference type="EMBL" id="SCEB01214627">
    <property type="protein sequence ID" value="RXM34181.1"/>
    <property type="molecule type" value="Genomic_DNA"/>
</dbReference>
<feature type="domain" description="SH2" evidence="5">
    <location>
        <begin position="432"/>
        <end position="523"/>
    </location>
</feature>
<dbReference type="InterPro" id="IPR035676">
    <property type="entry name" value="SHC_SH2"/>
</dbReference>
<dbReference type="PRINTS" id="PR00401">
    <property type="entry name" value="SH2DOMAIN"/>
</dbReference>
<dbReference type="InterPro" id="IPR051235">
    <property type="entry name" value="CEP152/SHC-Transforming"/>
</dbReference>